<feature type="region of interest" description="Disordered" evidence="1">
    <location>
        <begin position="140"/>
        <end position="162"/>
    </location>
</feature>
<gene>
    <name evidence="3" type="ORF">KTT_36950</name>
</gene>
<dbReference type="InterPro" id="IPR041916">
    <property type="entry name" value="Anti_sigma_zinc_sf"/>
</dbReference>
<dbReference type="AlphaFoldDB" id="A0A402A451"/>
<name>A0A402A451_9CHLR</name>
<dbReference type="EMBL" id="BIFR01000001">
    <property type="protein sequence ID" value="GCE13836.1"/>
    <property type="molecule type" value="Genomic_DNA"/>
</dbReference>
<sequence length="268" mass="28914">MTQSDRHLTTEQLSAFLDHQLIDEELTECKAHVDTCGQCQQELADLRQTVSLLRALPQPVLPRSFVLPTTTAVAPLSVQKTSTIVSLEEKRSRRGLTGVVTAMRVASSLVAVIGICFILSGLLLPATSVHTMASTSTASQTYAQQHSANNEPHTIGKAPDSLTPVFRSTATTAAQGDEDDQANADSPTHNQKNEPSLKPDPAKAPAASQTTKADPFGFMQSMFFIFDMSTIGGRMGLGIVLCLAGCIGYMYFSQRRKRALGYEGPRRS</sequence>
<keyword evidence="2" id="KW-1133">Transmembrane helix</keyword>
<dbReference type="Proteomes" id="UP000287352">
    <property type="component" value="Unassembled WGS sequence"/>
</dbReference>
<organism evidence="3 4">
    <name type="scientific">Tengunoibacter tsumagoiensis</name>
    <dbReference type="NCBI Taxonomy" id="2014871"/>
    <lineage>
        <taxon>Bacteria</taxon>
        <taxon>Bacillati</taxon>
        <taxon>Chloroflexota</taxon>
        <taxon>Ktedonobacteria</taxon>
        <taxon>Ktedonobacterales</taxon>
        <taxon>Dictyobacteraceae</taxon>
        <taxon>Tengunoibacter</taxon>
    </lineage>
</organism>
<dbReference type="OrthoDB" id="166820at2"/>
<feature type="transmembrane region" description="Helical" evidence="2">
    <location>
        <begin position="99"/>
        <end position="124"/>
    </location>
</feature>
<evidence type="ECO:0008006" key="5">
    <source>
        <dbReference type="Google" id="ProtNLM"/>
    </source>
</evidence>
<keyword evidence="4" id="KW-1185">Reference proteome</keyword>
<keyword evidence="2" id="KW-0472">Membrane</keyword>
<comment type="caution">
    <text evidence="3">The sequence shown here is derived from an EMBL/GenBank/DDBJ whole genome shotgun (WGS) entry which is preliminary data.</text>
</comment>
<evidence type="ECO:0000313" key="3">
    <source>
        <dbReference type="EMBL" id="GCE13836.1"/>
    </source>
</evidence>
<feature type="transmembrane region" description="Helical" evidence="2">
    <location>
        <begin position="231"/>
        <end position="252"/>
    </location>
</feature>
<feature type="region of interest" description="Disordered" evidence="1">
    <location>
        <begin position="174"/>
        <end position="210"/>
    </location>
</feature>
<reference evidence="4" key="1">
    <citation type="submission" date="2018-12" db="EMBL/GenBank/DDBJ databases">
        <title>Tengunoibacter tsumagoiensis gen. nov., sp. nov., Dictyobacter kobayashii sp. nov., D. alpinus sp. nov., and D. joshuensis sp. nov. and description of Dictyobacteraceae fam. nov. within the order Ktedonobacterales isolated from Tengu-no-mugimeshi.</title>
        <authorList>
            <person name="Wang C.M."/>
            <person name="Zheng Y."/>
            <person name="Sakai Y."/>
            <person name="Toyoda A."/>
            <person name="Minakuchi Y."/>
            <person name="Abe K."/>
            <person name="Yokota A."/>
            <person name="Yabe S."/>
        </authorList>
    </citation>
    <scope>NUCLEOTIDE SEQUENCE [LARGE SCALE GENOMIC DNA]</scope>
    <source>
        <strain evidence="4">Uno3</strain>
    </source>
</reference>
<feature type="compositionally biased region" description="Basic and acidic residues" evidence="1">
    <location>
        <begin position="191"/>
        <end position="201"/>
    </location>
</feature>
<proteinExistence type="predicted"/>
<evidence type="ECO:0000256" key="2">
    <source>
        <dbReference type="SAM" id="Phobius"/>
    </source>
</evidence>
<feature type="compositionally biased region" description="Polar residues" evidence="1">
    <location>
        <begin position="140"/>
        <end position="152"/>
    </location>
</feature>
<protein>
    <recommendedName>
        <fullName evidence="5">Zinc-finger domain-containing protein</fullName>
    </recommendedName>
</protein>
<evidence type="ECO:0000256" key="1">
    <source>
        <dbReference type="SAM" id="MobiDB-lite"/>
    </source>
</evidence>
<dbReference type="Gene3D" id="1.10.10.1320">
    <property type="entry name" value="Anti-sigma factor, zinc-finger domain"/>
    <property type="match status" value="1"/>
</dbReference>
<accession>A0A402A451</accession>
<evidence type="ECO:0000313" key="4">
    <source>
        <dbReference type="Proteomes" id="UP000287352"/>
    </source>
</evidence>
<keyword evidence="2" id="KW-0812">Transmembrane</keyword>
<dbReference type="RefSeq" id="WP_126581329.1">
    <property type="nucleotide sequence ID" value="NZ_BIFR01000001.1"/>
</dbReference>